<dbReference type="Pfam" id="PF21542">
    <property type="entry name" value="TetR_C_42"/>
    <property type="match status" value="1"/>
</dbReference>
<gene>
    <name evidence="6" type="ORF">SAMN05444391_1470</name>
</gene>
<dbReference type="Gene3D" id="1.10.10.60">
    <property type="entry name" value="Homeodomain-like"/>
    <property type="match status" value="1"/>
</dbReference>
<feature type="DNA-binding region" description="H-T-H motif" evidence="4">
    <location>
        <begin position="24"/>
        <end position="43"/>
    </location>
</feature>
<dbReference type="Pfam" id="PF00440">
    <property type="entry name" value="TetR_N"/>
    <property type="match status" value="1"/>
</dbReference>
<dbReference type="InterPro" id="IPR009057">
    <property type="entry name" value="Homeodomain-like_sf"/>
</dbReference>
<dbReference type="InterPro" id="IPR036271">
    <property type="entry name" value="Tet_transcr_reg_TetR-rel_C_sf"/>
</dbReference>
<organism evidence="6 7">
    <name type="scientific">Thermocrinis minervae</name>
    <dbReference type="NCBI Taxonomy" id="381751"/>
    <lineage>
        <taxon>Bacteria</taxon>
        <taxon>Pseudomonadati</taxon>
        <taxon>Aquificota</taxon>
        <taxon>Aquificia</taxon>
        <taxon>Aquificales</taxon>
        <taxon>Aquificaceae</taxon>
        <taxon>Thermocrinis</taxon>
    </lineage>
</organism>
<dbReference type="InterPro" id="IPR049446">
    <property type="entry name" value="TetR_AcrR1-like_C"/>
</dbReference>
<dbReference type="SUPFAM" id="SSF46689">
    <property type="entry name" value="Homeodomain-like"/>
    <property type="match status" value="1"/>
</dbReference>
<dbReference type="Proteomes" id="UP000189810">
    <property type="component" value="Chromosome I"/>
</dbReference>
<protein>
    <submittedName>
        <fullName evidence="6">Transcriptional regulator, TetR family</fullName>
    </submittedName>
</protein>
<evidence type="ECO:0000256" key="2">
    <source>
        <dbReference type="ARBA" id="ARBA00023125"/>
    </source>
</evidence>
<feature type="domain" description="HTH tetR-type" evidence="5">
    <location>
        <begin position="1"/>
        <end position="61"/>
    </location>
</feature>
<reference evidence="6 7" key="1">
    <citation type="submission" date="2016-11" db="EMBL/GenBank/DDBJ databases">
        <authorList>
            <person name="Jaros S."/>
            <person name="Januszkiewicz K."/>
            <person name="Wedrychowicz H."/>
        </authorList>
    </citation>
    <scope>NUCLEOTIDE SEQUENCE [LARGE SCALE GENOMIC DNA]</scope>
    <source>
        <strain evidence="6 7">DSM 19557</strain>
    </source>
</reference>
<dbReference type="PROSITE" id="PS50977">
    <property type="entry name" value="HTH_TETR_2"/>
    <property type="match status" value="1"/>
</dbReference>
<evidence type="ECO:0000313" key="6">
    <source>
        <dbReference type="EMBL" id="SHK56567.1"/>
    </source>
</evidence>
<dbReference type="PROSITE" id="PS01081">
    <property type="entry name" value="HTH_TETR_1"/>
    <property type="match status" value="1"/>
</dbReference>
<keyword evidence="3" id="KW-0804">Transcription</keyword>
<evidence type="ECO:0000313" key="7">
    <source>
        <dbReference type="Proteomes" id="UP000189810"/>
    </source>
</evidence>
<dbReference type="AlphaFoldDB" id="A0A1M6THY3"/>
<keyword evidence="2 4" id="KW-0238">DNA-binding</keyword>
<evidence type="ECO:0000256" key="4">
    <source>
        <dbReference type="PROSITE-ProRule" id="PRU00335"/>
    </source>
</evidence>
<dbReference type="OrthoDB" id="13453at2"/>
<dbReference type="SUPFAM" id="SSF48498">
    <property type="entry name" value="Tetracyclin repressor-like, C-terminal domain"/>
    <property type="match status" value="1"/>
</dbReference>
<dbReference type="PANTHER" id="PTHR43479">
    <property type="entry name" value="ACREF/ENVCD OPERON REPRESSOR-RELATED"/>
    <property type="match status" value="1"/>
</dbReference>
<dbReference type="InterPro" id="IPR050624">
    <property type="entry name" value="HTH-type_Tx_Regulator"/>
</dbReference>
<sequence>MNTKEKIFQSAKKLFMERGYFNTSVEEIVKEAGISKGGFYFYFKSKEHMFKELLQANVQKLFKKLEEYRRTDLPLEEKLKEILKTMLESLYEDKEVGFIFFFQLVGSSEEFRKLYFEKSKYIRSLFQRLIEEEAQKGSICKGVDPEVIASLLLGLIRVVYLDLLLRQDLTLEASKEKVQKGVEIVMRGIRC</sequence>
<dbReference type="InterPro" id="IPR023772">
    <property type="entry name" value="DNA-bd_HTH_TetR-type_CS"/>
</dbReference>
<dbReference type="RefSeq" id="WP_079654548.1">
    <property type="nucleotide sequence ID" value="NZ_LT670846.1"/>
</dbReference>
<evidence type="ECO:0000259" key="5">
    <source>
        <dbReference type="PROSITE" id="PS50977"/>
    </source>
</evidence>
<proteinExistence type="predicted"/>
<dbReference type="PANTHER" id="PTHR43479:SF11">
    <property type="entry name" value="ACREF_ENVCD OPERON REPRESSOR-RELATED"/>
    <property type="match status" value="1"/>
</dbReference>
<dbReference type="GO" id="GO:0003677">
    <property type="term" value="F:DNA binding"/>
    <property type="evidence" value="ECO:0007669"/>
    <property type="project" value="UniProtKB-UniRule"/>
</dbReference>
<dbReference type="STRING" id="381751.SAMN05444391_1470"/>
<evidence type="ECO:0000256" key="1">
    <source>
        <dbReference type="ARBA" id="ARBA00023015"/>
    </source>
</evidence>
<evidence type="ECO:0000256" key="3">
    <source>
        <dbReference type="ARBA" id="ARBA00023163"/>
    </source>
</evidence>
<dbReference type="EMBL" id="LT670846">
    <property type="protein sequence ID" value="SHK56567.1"/>
    <property type="molecule type" value="Genomic_DNA"/>
</dbReference>
<dbReference type="InterPro" id="IPR001647">
    <property type="entry name" value="HTH_TetR"/>
</dbReference>
<dbReference type="Gene3D" id="1.10.357.10">
    <property type="entry name" value="Tetracycline Repressor, domain 2"/>
    <property type="match status" value="1"/>
</dbReference>
<dbReference type="FunFam" id="1.10.10.60:FF:000141">
    <property type="entry name" value="TetR family transcriptional regulator"/>
    <property type="match status" value="1"/>
</dbReference>
<accession>A0A1M6THY3</accession>
<dbReference type="PRINTS" id="PR00455">
    <property type="entry name" value="HTHTETR"/>
</dbReference>
<name>A0A1M6THY3_9AQUI</name>
<keyword evidence="1" id="KW-0805">Transcription regulation</keyword>
<keyword evidence="7" id="KW-1185">Reference proteome</keyword>